<dbReference type="SMART" id="SM00458">
    <property type="entry name" value="RICIN"/>
    <property type="match status" value="1"/>
</dbReference>
<keyword evidence="1" id="KW-0732">Signal</keyword>
<dbReference type="AlphaFoldDB" id="A0A5P8KFT8"/>
<organism evidence="3 4">
    <name type="scientific">Streptomyces phaeolivaceus</name>
    <dbReference type="NCBI Taxonomy" id="2653200"/>
    <lineage>
        <taxon>Bacteria</taxon>
        <taxon>Bacillati</taxon>
        <taxon>Actinomycetota</taxon>
        <taxon>Actinomycetes</taxon>
        <taxon>Kitasatosporales</taxon>
        <taxon>Streptomycetaceae</taxon>
        <taxon>Streptomyces</taxon>
    </lineage>
</organism>
<dbReference type="SUPFAM" id="SSF50370">
    <property type="entry name" value="Ricin B-like lectins"/>
    <property type="match status" value="1"/>
</dbReference>
<name>A0A5P8KFT8_9ACTN</name>
<dbReference type="EMBL" id="CP045096">
    <property type="protein sequence ID" value="QFR02204.1"/>
    <property type="molecule type" value="Genomic_DNA"/>
</dbReference>
<evidence type="ECO:0000313" key="4">
    <source>
        <dbReference type="Proteomes" id="UP000327294"/>
    </source>
</evidence>
<dbReference type="KEGG" id="sphv:F9278_45485"/>
<dbReference type="InterPro" id="IPR035992">
    <property type="entry name" value="Ricin_B-like_lectins"/>
</dbReference>
<evidence type="ECO:0000313" key="3">
    <source>
        <dbReference type="EMBL" id="QFR02204.1"/>
    </source>
</evidence>
<keyword evidence="3" id="KW-0430">Lectin</keyword>
<dbReference type="RefSeq" id="WP_152173524.1">
    <property type="nucleotide sequence ID" value="NZ_CP045096.1"/>
</dbReference>
<reference evidence="3 4" key="1">
    <citation type="submission" date="2019-10" db="EMBL/GenBank/DDBJ databases">
        <title>Streptomyces sp. strain GY16 isolated from leaves of Broussonetia papyrifera.</title>
        <authorList>
            <person name="Mo P."/>
        </authorList>
    </citation>
    <scope>NUCLEOTIDE SEQUENCE [LARGE SCALE GENOMIC DNA]</scope>
    <source>
        <strain evidence="3 4">GY16</strain>
    </source>
</reference>
<evidence type="ECO:0000256" key="1">
    <source>
        <dbReference type="SAM" id="SignalP"/>
    </source>
</evidence>
<dbReference type="PROSITE" id="PS50231">
    <property type="entry name" value="RICIN_B_LECTIN"/>
    <property type="match status" value="1"/>
</dbReference>
<sequence length="179" mass="18760">MKGLTARFAIACAAAPLVALAAGVPASAGSGAPVDAAAASGRVINGDGDTSGTCLEITDTGRGSAVVMARCHVNAHQGWDLVPVGSGYFTMRSHDADAAGKCLTGFGEGVQVEMRSCNGQRTQQWFILYHANGWFQLQNRAQSSQCLDVRSNGLSNVVQTWLCGPANKGNQLWHWHTVS</sequence>
<dbReference type="InterPro" id="IPR000772">
    <property type="entry name" value="Ricin_B_lectin"/>
</dbReference>
<feature type="signal peptide" evidence="1">
    <location>
        <begin position="1"/>
        <end position="21"/>
    </location>
</feature>
<keyword evidence="4" id="KW-1185">Reference proteome</keyword>
<dbReference type="CDD" id="cd00161">
    <property type="entry name" value="beta-trefoil_Ricin-like"/>
    <property type="match status" value="1"/>
</dbReference>
<dbReference type="Pfam" id="PF00652">
    <property type="entry name" value="Ricin_B_lectin"/>
    <property type="match status" value="1"/>
</dbReference>
<protein>
    <submittedName>
        <fullName evidence="3">Ricin-type beta-trefoil lectin domain protein</fullName>
    </submittedName>
</protein>
<proteinExistence type="predicted"/>
<feature type="chain" id="PRO_5038948583" evidence="1">
    <location>
        <begin position="22"/>
        <end position="179"/>
    </location>
</feature>
<dbReference type="Proteomes" id="UP000327294">
    <property type="component" value="Chromosome"/>
</dbReference>
<evidence type="ECO:0000259" key="2">
    <source>
        <dbReference type="SMART" id="SM00458"/>
    </source>
</evidence>
<feature type="domain" description="Ricin B lectin" evidence="2">
    <location>
        <begin position="40"/>
        <end position="176"/>
    </location>
</feature>
<gene>
    <name evidence="3" type="ORF">F9278_45485</name>
</gene>
<dbReference type="GO" id="GO:0030246">
    <property type="term" value="F:carbohydrate binding"/>
    <property type="evidence" value="ECO:0007669"/>
    <property type="project" value="UniProtKB-KW"/>
</dbReference>
<dbReference type="Gene3D" id="2.80.10.50">
    <property type="match status" value="1"/>
</dbReference>
<accession>A0A5P8KFT8</accession>